<gene>
    <name evidence="2" type="ordered locus">CMS0137</name>
</gene>
<evidence type="ECO:0000313" key="3">
    <source>
        <dbReference type="Proteomes" id="UP000001318"/>
    </source>
</evidence>
<proteinExistence type="predicted"/>
<accession>B0RIE7</accession>
<organism evidence="2 3">
    <name type="scientific">Clavibacter sepedonicus</name>
    <name type="common">Clavibacter michiganensis subsp. sepedonicus</name>
    <dbReference type="NCBI Taxonomy" id="31964"/>
    <lineage>
        <taxon>Bacteria</taxon>
        <taxon>Bacillati</taxon>
        <taxon>Actinomycetota</taxon>
        <taxon>Actinomycetes</taxon>
        <taxon>Micrococcales</taxon>
        <taxon>Microbacteriaceae</taxon>
        <taxon>Clavibacter</taxon>
    </lineage>
</organism>
<dbReference type="HOGENOM" id="CLU_1213064_0_0_11"/>
<name>B0RIE7_CLASE</name>
<evidence type="ECO:0000256" key="1">
    <source>
        <dbReference type="SAM" id="MobiDB-lite"/>
    </source>
</evidence>
<evidence type="ECO:0000313" key="2">
    <source>
        <dbReference type="EMBL" id="CAQ00261.1"/>
    </source>
</evidence>
<dbReference type="AlphaFoldDB" id="B0RIE7"/>
<keyword evidence="3" id="KW-1185">Reference proteome</keyword>
<reference evidence="2 3" key="1">
    <citation type="journal article" date="2008" name="J. Bacteriol.">
        <title>Genome of the actinomycete plant pathogen Clavibacter michiganensis subsp. sepedonicus suggests recent niche adaptation.</title>
        <authorList>
            <person name="Bentley S.D."/>
            <person name="Corton C."/>
            <person name="Brown S.E."/>
            <person name="Barron A."/>
            <person name="Clark L."/>
            <person name="Doggett J."/>
            <person name="Harris B."/>
            <person name="Ormond D."/>
            <person name="Quail M.A."/>
            <person name="May G."/>
            <person name="Francis D."/>
            <person name="Knudson D."/>
            <person name="Parkhill J."/>
            <person name="Ishimaru C.A."/>
        </authorList>
    </citation>
    <scope>NUCLEOTIDE SEQUENCE [LARGE SCALE GENOMIC DNA]</scope>
    <source>
        <strain evidence="3">ATCC 33113 / DSM 20744 / JCM 9667 / LMG 2889 / ICMP 2535 / C-1</strain>
    </source>
</reference>
<protein>
    <submittedName>
        <fullName evidence="2">Transport protein</fullName>
    </submittedName>
</protein>
<dbReference type="Proteomes" id="UP000001318">
    <property type="component" value="Chromosome"/>
</dbReference>
<dbReference type="KEGG" id="cms:CMS0137"/>
<feature type="region of interest" description="Disordered" evidence="1">
    <location>
        <begin position="1"/>
        <end position="32"/>
    </location>
</feature>
<sequence>MHVSDEVPSCSPSVSTLIPSGGTMSLPKSARNSAHRHRAAKWLTGLTAVIFVVAGASPASASSMSFHGGPSDASVVTQGLPNAAEHAVDDVQSARALAEFRAGNIVPRFEQENGARYEVYALPEGATFAFRVDAASGDPVSGSLIGGGYGDQGLFISLNSTDQGAIAAGAGYAVGAALCALPGVGQAACVVVGSVIAAATYYIGANGVCGGGRELRIYLQLLGYPECQ</sequence>
<dbReference type="EMBL" id="AM849034">
    <property type="protein sequence ID" value="CAQ00261.1"/>
    <property type="molecule type" value="Genomic_DNA"/>
</dbReference>
<dbReference type="STRING" id="31964.CMS0137"/>